<dbReference type="OrthoDB" id="2507011at2759"/>
<feature type="compositionally biased region" description="Low complexity" evidence="1">
    <location>
        <begin position="80"/>
        <end position="91"/>
    </location>
</feature>
<proteinExistence type="predicted"/>
<evidence type="ECO:0000313" key="2">
    <source>
        <dbReference type="EMBL" id="KNZ63203.1"/>
    </source>
</evidence>
<dbReference type="VEuPathDB" id="FungiDB:VP01_1173g3"/>
<dbReference type="STRING" id="27349.A0A0L6VR62"/>
<reference evidence="2 3" key="1">
    <citation type="submission" date="2015-08" db="EMBL/GenBank/DDBJ databases">
        <title>Next Generation Sequencing and Analysis of the Genome of Puccinia sorghi L Schw, the Causal Agent of Maize Common Rust.</title>
        <authorList>
            <person name="Rochi L."/>
            <person name="Burguener G."/>
            <person name="Darino M."/>
            <person name="Turjanski A."/>
            <person name="Kreff E."/>
            <person name="Dieguez M.J."/>
            <person name="Sacco F."/>
        </authorList>
    </citation>
    <scope>NUCLEOTIDE SEQUENCE [LARGE SCALE GENOMIC DNA]</scope>
    <source>
        <strain evidence="2 3">RO10H11247</strain>
    </source>
</reference>
<dbReference type="AlphaFoldDB" id="A0A0L6VR62"/>
<keyword evidence="3" id="KW-1185">Reference proteome</keyword>
<accession>A0A0L6VR62</accession>
<comment type="caution">
    <text evidence="2">The sequence shown here is derived from an EMBL/GenBank/DDBJ whole genome shotgun (WGS) entry which is preliminary data.</text>
</comment>
<gene>
    <name evidence="2" type="ORF">VP01_1173g3</name>
</gene>
<sequence>MHYSSHASKAGNLPVARADRRQSSSRSSNWVLIQNHSLSLYIVLISLLLILQHGASASDHGHAAMSRRTLYDITIPNPSPSGTGPNSSSASKPAVLNSKPTLTGTQTKSNPNSPGPGSTINSTSPGTGLASNPTPTGSKSKLNSIPPRKQTSVDPGSTGAVLATTSSPTSNTSNSIQSSKGTGSAASSSPSGTKSNSSKPAGKNSTDKSGPTCGFHQEMLPNATTGAKPTSRTSKDHGILTPDCYNALGHILHMKGGVSMMGMSGPPKRKTCGTCRLEIEASNSKELFVPLDIVMFGNSQDKLGGLNGLLKSCQQRVSPSLFSLHKLTEPPLHEVGGQVILKAGGRLSTTIRIDVSKSTHNHNCSVPAQKS</sequence>
<organism evidence="2 3">
    <name type="scientific">Puccinia sorghi</name>
    <dbReference type="NCBI Taxonomy" id="27349"/>
    <lineage>
        <taxon>Eukaryota</taxon>
        <taxon>Fungi</taxon>
        <taxon>Dikarya</taxon>
        <taxon>Basidiomycota</taxon>
        <taxon>Pucciniomycotina</taxon>
        <taxon>Pucciniomycetes</taxon>
        <taxon>Pucciniales</taxon>
        <taxon>Pucciniaceae</taxon>
        <taxon>Puccinia</taxon>
    </lineage>
</organism>
<feature type="compositionally biased region" description="Polar residues" evidence="1">
    <location>
        <begin position="222"/>
        <end position="232"/>
    </location>
</feature>
<feature type="region of interest" description="Disordered" evidence="1">
    <location>
        <begin position="74"/>
        <end position="239"/>
    </location>
</feature>
<evidence type="ECO:0000256" key="1">
    <source>
        <dbReference type="SAM" id="MobiDB-lite"/>
    </source>
</evidence>
<feature type="compositionally biased region" description="Polar residues" evidence="1">
    <location>
        <begin position="98"/>
        <end position="155"/>
    </location>
</feature>
<dbReference type="Proteomes" id="UP000037035">
    <property type="component" value="Unassembled WGS sequence"/>
</dbReference>
<name>A0A0L6VR62_9BASI</name>
<evidence type="ECO:0000313" key="3">
    <source>
        <dbReference type="Proteomes" id="UP000037035"/>
    </source>
</evidence>
<feature type="region of interest" description="Disordered" evidence="1">
    <location>
        <begin position="1"/>
        <end position="27"/>
    </location>
</feature>
<protein>
    <submittedName>
        <fullName evidence="2">Uncharacterized protein</fullName>
    </submittedName>
</protein>
<feature type="compositionally biased region" description="Low complexity" evidence="1">
    <location>
        <begin position="164"/>
        <end position="200"/>
    </location>
</feature>
<dbReference type="EMBL" id="LAVV01001932">
    <property type="protein sequence ID" value="KNZ63203.1"/>
    <property type="molecule type" value="Genomic_DNA"/>
</dbReference>